<reference evidence="1" key="1">
    <citation type="submission" date="2014-05" db="EMBL/GenBank/DDBJ databases">
        <authorList>
            <person name="Chronopoulou M."/>
        </authorList>
    </citation>
    <scope>NUCLEOTIDE SEQUENCE</scope>
    <source>
        <tissue evidence="1">Whole organism</tissue>
    </source>
</reference>
<name>A0A0K2VEQ5_LEPSM</name>
<dbReference type="AlphaFoldDB" id="A0A0K2VEQ5"/>
<proteinExistence type="predicted"/>
<sequence length="19" mass="2332">MRKIKQPNQKQQMERSTIS</sequence>
<protein>
    <submittedName>
        <fullName evidence="1">Uncharacterized protein</fullName>
    </submittedName>
</protein>
<accession>A0A0K2VEQ5</accession>
<dbReference type="EMBL" id="HACA01031489">
    <property type="protein sequence ID" value="CDW48850.1"/>
    <property type="molecule type" value="Transcribed_RNA"/>
</dbReference>
<evidence type="ECO:0000313" key="1">
    <source>
        <dbReference type="EMBL" id="CDW48850.1"/>
    </source>
</evidence>
<organism evidence="1">
    <name type="scientific">Lepeophtheirus salmonis</name>
    <name type="common">Salmon louse</name>
    <name type="synonym">Caligus salmonis</name>
    <dbReference type="NCBI Taxonomy" id="72036"/>
    <lineage>
        <taxon>Eukaryota</taxon>
        <taxon>Metazoa</taxon>
        <taxon>Ecdysozoa</taxon>
        <taxon>Arthropoda</taxon>
        <taxon>Crustacea</taxon>
        <taxon>Multicrustacea</taxon>
        <taxon>Hexanauplia</taxon>
        <taxon>Copepoda</taxon>
        <taxon>Siphonostomatoida</taxon>
        <taxon>Caligidae</taxon>
        <taxon>Lepeophtheirus</taxon>
    </lineage>
</organism>